<dbReference type="EMBL" id="JAVIBX010000006">
    <property type="protein sequence ID" value="MDQ8832743.1"/>
    <property type="molecule type" value="Genomic_DNA"/>
</dbReference>
<accession>A0A2Z5TMB3</accession>
<dbReference type="EMBL" id="AP018400">
    <property type="protein sequence ID" value="BBA91704.1"/>
    <property type="molecule type" value="Genomic_DNA"/>
</dbReference>
<dbReference type="RefSeq" id="WP_050579631.1">
    <property type="nucleotide sequence ID" value="NZ_AP018400.1"/>
</dbReference>
<feature type="transmembrane region" description="Helical" evidence="1">
    <location>
        <begin position="52"/>
        <end position="74"/>
    </location>
</feature>
<keyword evidence="1" id="KW-1133">Transmembrane helix</keyword>
<keyword evidence="1" id="KW-0812">Transmembrane</keyword>
<organism evidence="2 4">
    <name type="scientific">Streptococcus ruminantium</name>
    <dbReference type="NCBI Taxonomy" id="1917441"/>
    <lineage>
        <taxon>Bacteria</taxon>
        <taxon>Bacillati</taxon>
        <taxon>Bacillota</taxon>
        <taxon>Bacilli</taxon>
        <taxon>Lactobacillales</taxon>
        <taxon>Streptococcaceae</taxon>
        <taxon>Streptococcus</taxon>
    </lineage>
</organism>
<gene>
    <name evidence="3" type="ORF">RFF62_02820</name>
    <name evidence="2" type="ORF">SR187_0285</name>
</gene>
<evidence type="ECO:0000313" key="5">
    <source>
        <dbReference type="Proteomes" id="UP001228446"/>
    </source>
</evidence>
<reference evidence="3 5" key="2">
    <citation type="submission" date="2023-08" db="EMBL/GenBank/DDBJ databases">
        <title>Streptococcus ruminantium-associated sheep mastitis outbreak detected in Italy is distinct from bovine isolates.</title>
        <authorList>
            <person name="Rosa M.N."/>
            <person name="Vezina B."/>
            <person name="Tola S."/>
        </authorList>
    </citation>
    <scope>NUCLEOTIDE SEQUENCE [LARGE SCALE GENOMIC DNA]</scope>
    <source>
        <strain evidence="3 5">OM6730</strain>
    </source>
</reference>
<evidence type="ECO:0000256" key="1">
    <source>
        <dbReference type="SAM" id="Phobius"/>
    </source>
</evidence>
<sequence length="259" mass="30474">MIGIGDDMFRYFKKNWYVILLLVTLIFISGPIFSLLLTYVQQFLNKNLGDWLSFYGAIIGIAISFIVFHFQLFIDTEKFRINQRPELFLDYSYQVLKSSSYVYYLDKYWYGLIQSNKNTKNARKLEVDSFQLSYAASNKRDKALSIEIVNNQPLFNLQVQFGDSLDYAIIPKLSEAQKIYIISKKHQDAIFNHLLLNNTDFKHIPPKLTLFYTTLSGEKLKRIYQTDNKGQCSMIKEEQIDSYPPLPKENYVCDYFLKQ</sequence>
<dbReference type="OrthoDB" id="2219736at2"/>
<evidence type="ECO:0000313" key="4">
    <source>
        <dbReference type="Proteomes" id="UP000269331"/>
    </source>
</evidence>
<dbReference type="KEGG" id="srq:SR187_0285"/>
<keyword evidence="1" id="KW-0472">Membrane</keyword>
<dbReference type="Proteomes" id="UP001228446">
    <property type="component" value="Unassembled WGS sequence"/>
</dbReference>
<keyword evidence="5" id="KW-1185">Reference proteome</keyword>
<dbReference type="Proteomes" id="UP000269331">
    <property type="component" value="Chromosome"/>
</dbReference>
<evidence type="ECO:0000313" key="2">
    <source>
        <dbReference type="EMBL" id="BBA91704.1"/>
    </source>
</evidence>
<name>A0A2Z5TMB3_9STRE</name>
<dbReference type="GeneID" id="52228648"/>
<feature type="transmembrane region" description="Helical" evidence="1">
    <location>
        <begin position="16"/>
        <end position="40"/>
    </location>
</feature>
<protein>
    <submittedName>
        <fullName evidence="2">Uncharacterized protein</fullName>
    </submittedName>
</protein>
<proteinExistence type="predicted"/>
<reference evidence="2 4" key="1">
    <citation type="journal article" date="2018" name="Genome Biol. Evol.">
        <title>Complete Genome Sequence of Streptococcus ruminantium sp. nov. GUT-187T (=DSM 104980T =JCM 31869T), the Type Strain of S. ruminantium, and Comparison with Genome Sequences of Streptococcus suis Strains.</title>
        <authorList>
            <person name="Tohya M."/>
            <person name="Sekizaki T."/>
            <person name="Miyoshi-Akiyama T."/>
        </authorList>
    </citation>
    <scope>NUCLEOTIDE SEQUENCE [LARGE SCALE GENOMIC DNA]</scope>
    <source>
        <strain evidence="2 4">GUT187T</strain>
    </source>
</reference>
<evidence type="ECO:0000313" key="3">
    <source>
        <dbReference type="EMBL" id="MDQ8832743.1"/>
    </source>
</evidence>
<dbReference type="AlphaFoldDB" id="A0A2Z5TMB3"/>